<evidence type="ECO:0000256" key="3">
    <source>
        <dbReference type="ARBA" id="ARBA00022989"/>
    </source>
</evidence>
<evidence type="ECO:0000256" key="4">
    <source>
        <dbReference type="ARBA" id="ARBA00023136"/>
    </source>
</evidence>
<proteinExistence type="predicted"/>
<keyword evidence="2 5" id="KW-0812">Transmembrane</keyword>
<comment type="subcellular location">
    <subcellularLocation>
        <location evidence="1">Membrane</location>
        <topology evidence="1">Multi-pass membrane protein</topology>
    </subcellularLocation>
</comment>
<evidence type="ECO:0000313" key="7">
    <source>
        <dbReference type="Proteomes" id="UP000680038"/>
    </source>
</evidence>
<protein>
    <recommendedName>
        <fullName evidence="8">Holin</fullName>
    </recommendedName>
</protein>
<dbReference type="InterPro" id="IPR006480">
    <property type="entry name" value="Phage_holin_4_1"/>
</dbReference>
<accession>A0A916JHL1</accession>
<dbReference type="Pfam" id="PF05105">
    <property type="entry name" value="Phage_holin_4_1"/>
    <property type="match status" value="1"/>
</dbReference>
<gene>
    <name evidence="6" type="ORF">DYBT9275_05847</name>
</gene>
<name>A0A916JHL1_9BACT</name>
<keyword evidence="7" id="KW-1185">Reference proteome</keyword>
<dbReference type="GO" id="GO:0016020">
    <property type="term" value="C:membrane"/>
    <property type="evidence" value="ECO:0007669"/>
    <property type="project" value="UniProtKB-SubCell"/>
</dbReference>
<dbReference type="AlphaFoldDB" id="A0A916JHL1"/>
<dbReference type="NCBIfam" id="TIGR01593">
    <property type="entry name" value="holin_tox_secr"/>
    <property type="match status" value="1"/>
</dbReference>
<reference evidence="6" key="1">
    <citation type="submission" date="2021-04" db="EMBL/GenBank/DDBJ databases">
        <authorList>
            <person name="Rodrigo-Torres L."/>
            <person name="Arahal R. D."/>
            <person name="Lucena T."/>
        </authorList>
    </citation>
    <scope>NUCLEOTIDE SEQUENCE</scope>
    <source>
        <strain evidence="6">CECT 9275</strain>
    </source>
</reference>
<evidence type="ECO:0000313" key="6">
    <source>
        <dbReference type="EMBL" id="CAG5017788.1"/>
    </source>
</evidence>
<evidence type="ECO:0000256" key="2">
    <source>
        <dbReference type="ARBA" id="ARBA00022692"/>
    </source>
</evidence>
<dbReference type="Proteomes" id="UP000680038">
    <property type="component" value="Unassembled WGS sequence"/>
</dbReference>
<dbReference type="EMBL" id="CAJRAF010000004">
    <property type="protein sequence ID" value="CAG5017788.1"/>
    <property type="molecule type" value="Genomic_DNA"/>
</dbReference>
<sequence length="145" mass="16668">MTDKHFLTLSAAFAGFKTVLDTYFFSDWQFVLFLIIMIMVDTALGTCRAWKKKNLESRAWARLFEKLLLYGAVLIMSHVLIRFPISGSATGLFDWVDDVLYCAIMVREALSIFENVGEIKPDLLPAWILARLKKFDESGQFKDLM</sequence>
<feature type="transmembrane region" description="Helical" evidence="5">
    <location>
        <begin position="67"/>
        <end position="85"/>
    </location>
</feature>
<keyword evidence="4 5" id="KW-0472">Membrane</keyword>
<evidence type="ECO:0008006" key="8">
    <source>
        <dbReference type="Google" id="ProtNLM"/>
    </source>
</evidence>
<feature type="transmembrane region" description="Helical" evidence="5">
    <location>
        <begin position="30"/>
        <end position="47"/>
    </location>
</feature>
<comment type="caution">
    <text evidence="6">The sequence shown here is derived from an EMBL/GenBank/DDBJ whole genome shotgun (WGS) entry which is preliminary data.</text>
</comment>
<organism evidence="6 7">
    <name type="scientific">Dyadobacter helix</name>
    <dbReference type="NCBI Taxonomy" id="2822344"/>
    <lineage>
        <taxon>Bacteria</taxon>
        <taxon>Pseudomonadati</taxon>
        <taxon>Bacteroidota</taxon>
        <taxon>Cytophagia</taxon>
        <taxon>Cytophagales</taxon>
        <taxon>Spirosomataceae</taxon>
        <taxon>Dyadobacter</taxon>
    </lineage>
</organism>
<evidence type="ECO:0000256" key="5">
    <source>
        <dbReference type="SAM" id="Phobius"/>
    </source>
</evidence>
<keyword evidence="3 5" id="KW-1133">Transmembrane helix</keyword>
<dbReference type="NCBIfam" id="NF035928">
    <property type="entry name" value="holin_1"/>
    <property type="match status" value="1"/>
</dbReference>
<evidence type="ECO:0000256" key="1">
    <source>
        <dbReference type="ARBA" id="ARBA00004141"/>
    </source>
</evidence>